<name>A0ABU8XRH1_9PROT</name>
<comment type="caution">
    <text evidence="2">The sequence shown here is derived from an EMBL/GenBank/DDBJ whole genome shotgun (WGS) entry which is preliminary data.</text>
</comment>
<protein>
    <recommendedName>
        <fullName evidence="4">Lipoprotein</fullName>
    </recommendedName>
</protein>
<feature type="compositionally biased region" description="Low complexity" evidence="1">
    <location>
        <begin position="47"/>
        <end position="59"/>
    </location>
</feature>
<evidence type="ECO:0000313" key="2">
    <source>
        <dbReference type="EMBL" id="MEK0082592.1"/>
    </source>
</evidence>
<dbReference type="RefSeq" id="WP_418158444.1">
    <property type="nucleotide sequence ID" value="NZ_JBBLZC010000004.1"/>
</dbReference>
<keyword evidence="3" id="KW-1185">Reference proteome</keyword>
<gene>
    <name evidence="2" type="ORF">U1T56_05485</name>
</gene>
<organism evidence="2 3">
    <name type="scientific">Benzoatithermus flavus</name>
    <dbReference type="NCBI Taxonomy" id="3108223"/>
    <lineage>
        <taxon>Bacteria</taxon>
        <taxon>Pseudomonadati</taxon>
        <taxon>Pseudomonadota</taxon>
        <taxon>Alphaproteobacteria</taxon>
        <taxon>Geminicoccales</taxon>
        <taxon>Geminicoccaceae</taxon>
        <taxon>Benzoatithermus</taxon>
    </lineage>
</organism>
<proteinExistence type="predicted"/>
<evidence type="ECO:0000313" key="3">
    <source>
        <dbReference type="Proteomes" id="UP001375743"/>
    </source>
</evidence>
<feature type="compositionally biased region" description="Basic and acidic residues" evidence="1">
    <location>
        <begin position="34"/>
        <end position="46"/>
    </location>
</feature>
<evidence type="ECO:0008006" key="4">
    <source>
        <dbReference type="Google" id="ProtNLM"/>
    </source>
</evidence>
<evidence type="ECO:0000256" key="1">
    <source>
        <dbReference type="SAM" id="MobiDB-lite"/>
    </source>
</evidence>
<accession>A0ABU8XRH1</accession>
<dbReference type="PROSITE" id="PS51257">
    <property type="entry name" value="PROKAR_LIPOPROTEIN"/>
    <property type="match status" value="1"/>
</dbReference>
<feature type="region of interest" description="Disordered" evidence="1">
    <location>
        <begin position="32"/>
        <end position="59"/>
    </location>
</feature>
<sequence>MARPHLPPDAGTLFARRGLFLLAAAAGLAGCGRKPRELKPPEEPKPSEQQSQPEQGKSP</sequence>
<dbReference type="Proteomes" id="UP001375743">
    <property type="component" value="Unassembled WGS sequence"/>
</dbReference>
<reference evidence="2 3" key="1">
    <citation type="submission" date="2024-01" db="EMBL/GenBank/DDBJ databases">
        <title>Multi-omics insights into the function and evolution of sodium benzoate biodegradation pathways in Benzoatithermus flavus gen. nov., sp. nov. from hot spring.</title>
        <authorList>
            <person name="Hu C.-J."/>
            <person name="Li W.-J."/>
        </authorList>
    </citation>
    <scope>NUCLEOTIDE SEQUENCE [LARGE SCALE GENOMIC DNA]</scope>
    <source>
        <strain evidence="2 3">SYSU G07066</strain>
    </source>
</reference>
<dbReference type="EMBL" id="JBBLZC010000004">
    <property type="protein sequence ID" value="MEK0082592.1"/>
    <property type="molecule type" value="Genomic_DNA"/>
</dbReference>